<dbReference type="GO" id="GO:0071555">
    <property type="term" value="P:cell wall organization"/>
    <property type="evidence" value="ECO:0007669"/>
    <property type="project" value="UniProtKB-KW"/>
</dbReference>
<evidence type="ECO:0000259" key="9">
    <source>
        <dbReference type="Pfam" id="PF02875"/>
    </source>
</evidence>
<dbReference type="HAMAP" id="MF_00639">
    <property type="entry name" value="MurD"/>
    <property type="match status" value="1"/>
</dbReference>
<keyword evidence="4 7" id="KW-0436">Ligase</keyword>
<dbReference type="SUPFAM" id="SSF53623">
    <property type="entry name" value="MurD-like peptide ligases, catalytic domain"/>
    <property type="match status" value="1"/>
</dbReference>
<dbReference type="Gene3D" id="3.40.1190.10">
    <property type="entry name" value="Mur-like, catalytic domain"/>
    <property type="match status" value="1"/>
</dbReference>
<dbReference type="GO" id="GO:0008360">
    <property type="term" value="P:regulation of cell shape"/>
    <property type="evidence" value="ECO:0007669"/>
    <property type="project" value="UniProtKB-KW"/>
</dbReference>
<evidence type="ECO:0000259" key="10">
    <source>
        <dbReference type="Pfam" id="PF08245"/>
    </source>
</evidence>
<organism evidence="11 12">
    <name type="scientific">Moraxella cuniculi DSM 21768</name>
    <dbReference type="NCBI Taxonomy" id="1122245"/>
    <lineage>
        <taxon>Bacteria</taxon>
        <taxon>Pseudomonadati</taxon>
        <taxon>Pseudomonadota</taxon>
        <taxon>Gammaproteobacteria</taxon>
        <taxon>Moraxellales</taxon>
        <taxon>Moraxellaceae</taxon>
        <taxon>Moraxella</taxon>
    </lineage>
</organism>
<dbReference type="SUPFAM" id="SSF53244">
    <property type="entry name" value="MurD-like peptide ligases, peptide-binding domain"/>
    <property type="match status" value="1"/>
</dbReference>
<dbReference type="AlphaFoldDB" id="A0A1N7F7Z8"/>
<dbReference type="InterPro" id="IPR005762">
    <property type="entry name" value="MurD"/>
</dbReference>
<protein>
    <recommendedName>
        <fullName evidence="7 8">UDP-N-acetylmuramoylalanine--D-glutamate ligase</fullName>
        <ecNumber evidence="7 8">6.3.2.9</ecNumber>
    </recommendedName>
    <alternativeName>
        <fullName evidence="7">D-glutamic acid-adding enzyme</fullName>
    </alternativeName>
    <alternativeName>
        <fullName evidence="7">UDP-N-acetylmuramoyl-L-alanyl-D-glutamate synthetase</fullName>
    </alternativeName>
</protein>
<dbReference type="InterPro" id="IPR004101">
    <property type="entry name" value="Mur_ligase_C"/>
</dbReference>
<dbReference type="GO" id="GO:0005524">
    <property type="term" value="F:ATP binding"/>
    <property type="evidence" value="ECO:0007669"/>
    <property type="project" value="UniProtKB-UniRule"/>
</dbReference>
<dbReference type="EC" id="6.3.2.9" evidence="7 8"/>
<gene>
    <name evidence="7" type="primary">murD</name>
    <name evidence="11" type="ORF">SAMN02745664_11072</name>
</gene>
<keyword evidence="7 8" id="KW-0961">Cell wall biogenesis/degradation</keyword>
<dbReference type="RefSeq" id="WP_076555519.1">
    <property type="nucleotide sequence ID" value="NZ_FTNU01000010.1"/>
</dbReference>
<dbReference type="STRING" id="34061.B0189_04815"/>
<feature type="domain" description="Mur ligase central" evidence="10">
    <location>
        <begin position="115"/>
        <end position="295"/>
    </location>
</feature>
<dbReference type="UniPathway" id="UPA00219"/>
<evidence type="ECO:0000256" key="5">
    <source>
        <dbReference type="ARBA" id="ARBA00022741"/>
    </source>
</evidence>
<keyword evidence="7 8" id="KW-0133">Cell shape</keyword>
<dbReference type="Pfam" id="PF02875">
    <property type="entry name" value="Mur_ligase_C"/>
    <property type="match status" value="1"/>
</dbReference>
<dbReference type="EMBL" id="FTNU01000010">
    <property type="protein sequence ID" value="SIR96355.1"/>
    <property type="molecule type" value="Genomic_DNA"/>
</dbReference>
<evidence type="ECO:0000256" key="3">
    <source>
        <dbReference type="ARBA" id="ARBA00022490"/>
    </source>
</evidence>
<evidence type="ECO:0000256" key="1">
    <source>
        <dbReference type="ARBA" id="ARBA00004496"/>
    </source>
</evidence>
<reference evidence="12" key="1">
    <citation type="submission" date="2017-01" db="EMBL/GenBank/DDBJ databases">
        <authorList>
            <person name="Varghese N."/>
            <person name="Submissions S."/>
        </authorList>
    </citation>
    <scope>NUCLEOTIDE SEQUENCE [LARGE SCALE GENOMIC DNA]</scope>
    <source>
        <strain evidence="12">DSM 21768</strain>
    </source>
</reference>
<proteinExistence type="inferred from homology"/>
<name>A0A1N7F7Z8_9GAMM</name>
<dbReference type="GO" id="GO:0009252">
    <property type="term" value="P:peptidoglycan biosynthetic process"/>
    <property type="evidence" value="ECO:0007669"/>
    <property type="project" value="UniProtKB-UniRule"/>
</dbReference>
<evidence type="ECO:0000313" key="11">
    <source>
        <dbReference type="EMBL" id="SIR96355.1"/>
    </source>
</evidence>
<dbReference type="NCBIfam" id="TIGR01087">
    <property type="entry name" value="murD"/>
    <property type="match status" value="1"/>
</dbReference>
<dbReference type="PANTHER" id="PTHR43692:SF1">
    <property type="entry name" value="UDP-N-ACETYLMURAMOYLALANINE--D-GLUTAMATE LIGASE"/>
    <property type="match status" value="1"/>
</dbReference>
<dbReference type="Gene3D" id="3.90.190.20">
    <property type="entry name" value="Mur ligase, C-terminal domain"/>
    <property type="match status" value="1"/>
</dbReference>
<accession>A0A1N7F7Z8</accession>
<comment type="similarity">
    <text evidence="7">Belongs to the MurCDEF family.</text>
</comment>
<dbReference type="SUPFAM" id="SSF51984">
    <property type="entry name" value="MurCD N-terminal domain"/>
    <property type="match status" value="1"/>
</dbReference>
<dbReference type="Proteomes" id="UP000187495">
    <property type="component" value="Unassembled WGS sequence"/>
</dbReference>
<dbReference type="GO" id="GO:0051301">
    <property type="term" value="P:cell division"/>
    <property type="evidence" value="ECO:0007669"/>
    <property type="project" value="UniProtKB-KW"/>
</dbReference>
<dbReference type="Pfam" id="PF08245">
    <property type="entry name" value="Mur_ligase_M"/>
    <property type="match status" value="1"/>
</dbReference>
<evidence type="ECO:0000256" key="7">
    <source>
        <dbReference type="HAMAP-Rule" id="MF_00639"/>
    </source>
</evidence>
<dbReference type="InterPro" id="IPR036565">
    <property type="entry name" value="Mur-like_cat_sf"/>
</dbReference>
<dbReference type="InterPro" id="IPR036615">
    <property type="entry name" value="Mur_ligase_C_dom_sf"/>
</dbReference>
<comment type="catalytic activity">
    <reaction evidence="7 8">
        <text>UDP-N-acetyl-alpha-D-muramoyl-L-alanine + D-glutamate + ATP = UDP-N-acetyl-alpha-D-muramoyl-L-alanyl-D-glutamate + ADP + phosphate + H(+)</text>
        <dbReference type="Rhea" id="RHEA:16429"/>
        <dbReference type="ChEBI" id="CHEBI:15378"/>
        <dbReference type="ChEBI" id="CHEBI:29986"/>
        <dbReference type="ChEBI" id="CHEBI:30616"/>
        <dbReference type="ChEBI" id="CHEBI:43474"/>
        <dbReference type="ChEBI" id="CHEBI:83898"/>
        <dbReference type="ChEBI" id="CHEBI:83900"/>
        <dbReference type="ChEBI" id="CHEBI:456216"/>
        <dbReference type="EC" id="6.3.2.9"/>
    </reaction>
</comment>
<keyword evidence="7 8" id="KW-0573">Peptidoglycan synthesis</keyword>
<dbReference type="PANTHER" id="PTHR43692">
    <property type="entry name" value="UDP-N-ACETYLMURAMOYLALANINE--D-GLUTAMATE LIGASE"/>
    <property type="match status" value="1"/>
</dbReference>
<evidence type="ECO:0000256" key="6">
    <source>
        <dbReference type="ARBA" id="ARBA00022840"/>
    </source>
</evidence>
<comment type="subcellular location">
    <subcellularLocation>
        <location evidence="1 7 8">Cytoplasm</location>
    </subcellularLocation>
</comment>
<keyword evidence="7 8" id="KW-0131">Cell cycle</keyword>
<comment type="pathway">
    <text evidence="2 7 8">Cell wall biogenesis; peptidoglycan biosynthesis.</text>
</comment>
<keyword evidence="7 8" id="KW-0132">Cell division</keyword>
<sequence length="470" mass="49865">MPSKKYVVVGLGGSGLSAVHFLSKNGHRVAVTDTNPSPALANQLPPDVSCHFGAIDKELLLSADYIVISPGIDPRIEAVAAAKAFGISVISDVQLFIDALKNHRQHGHDIPIIAITGSNAKSTVTTLVGEMAKTAGISVGVGGNIGTPALKLLDIDNLALVVLELSSFQLEHISQLSARAATILNLSADHLDRHDGMDDYLAQKLRIFENCQTAVICHDDANLAQQCQQAIPTLSTNATIISTDSSFVANTADFYLYDDGQGLALYHHNTRLIATDELKIKGKHNLLNTLSALALGTAAGLPMPAMLQALRNFKGLPHRCEYVDNVAGKAYFNDSKGTNIGSTLAAIDGLGAVYGEQSLALILGGLGKGQNFGELAEFINRWVCQVYLIGKDALLIKQDLLAVDDGLANRLHHVDTLDKAVAQASSSNAQAVLLSPACASMDQFNNYSHRGEVFIQLVATLKSETTDGVV</sequence>
<keyword evidence="6 7" id="KW-0067">ATP-binding</keyword>
<dbReference type="GO" id="GO:0005737">
    <property type="term" value="C:cytoplasm"/>
    <property type="evidence" value="ECO:0007669"/>
    <property type="project" value="UniProtKB-SubCell"/>
</dbReference>
<evidence type="ECO:0000256" key="8">
    <source>
        <dbReference type="RuleBase" id="RU003664"/>
    </source>
</evidence>
<keyword evidence="12" id="KW-1185">Reference proteome</keyword>
<evidence type="ECO:0000256" key="2">
    <source>
        <dbReference type="ARBA" id="ARBA00004752"/>
    </source>
</evidence>
<dbReference type="Gene3D" id="3.40.50.720">
    <property type="entry name" value="NAD(P)-binding Rossmann-like Domain"/>
    <property type="match status" value="1"/>
</dbReference>
<comment type="function">
    <text evidence="7 8">Cell wall formation. Catalyzes the addition of glutamate to the nucleotide precursor UDP-N-acetylmuramoyl-L-alanine (UMA).</text>
</comment>
<feature type="binding site" evidence="7">
    <location>
        <begin position="117"/>
        <end position="123"/>
    </location>
    <ligand>
        <name>ATP</name>
        <dbReference type="ChEBI" id="CHEBI:30616"/>
    </ligand>
</feature>
<dbReference type="GO" id="GO:0008764">
    <property type="term" value="F:UDP-N-acetylmuramoylalanine-D-glutamate ligase activity"/>
    <property type="evidence" value="ECO:0007669"/>
    <property type="project" value="UniProtKB-UniRule"/>
</dbReference>
<evidence type="ECO:0000256" key="4">
    <source>
        <dbReference type="ARBA" id="ARBA00022598"/>
    </source>
</evidence>
<keyword evidence="5 7" id="KW-0547">Nucleotide-binding</keyword>
<evidence type="ECO:0000313" key="12">
    <source>
        <dbReference type="Proteomes" id="UP000187495"/>
    </source>
</evidence>
<dbReference type="InterPro" id="IPR013221">
    <property type="entry name" value="Mur_ligase_cen"/>
</dbReference>
<keyword evidence="3 7" id="KW-0963">Cytoplasm</keyword>
<dbReference type="Pfam" id="PF21799">
    <property type="entry name" value="MurD-like_N"/>
    <property type="match status" value="1"/>
</dbReference>
<feature type="domain" description="Mur ligase C-terminal" evidence="9">
    <location>
        <begin position="318"/>
        <end position="438"/>
    </location>
</feature>